<dbReference type="AlphaFoldDB" id="B6VYM1"/>
<protein>
    <submittedName>
        <fullName evidence="1">Uncharacterized protein</fullName>
    </submittedName>
</protein>
<evidence type="ECO:0000313" key="1">
    <source>
        <dbReference type="EMBL" id="EEB25137.1"/>
    </source>
</evidence>
<reference evidence="1 2" key="1">
    <citation type="submission" date="2008-10" db="EMBL/GenBank/DDBJ databases">
        <title>Draft genome sequence of Bacteroides dorei (DSM 17855).</title>
        <authorList>
            <person name="Sudarsanam P."/>
            <person name="Ley R."/>
            <person name="Guruge J."/>
            <person name="Turnbaugh P.J."/>
            <person name="Mahowald M."/>
            <person name="Liep D."/>
            <person name="Gordon J."/>
        </authorList>
    </citation>
    <scope>NUCLEOTIDE SEQUENCE [LARGE SCALE GENOMIC DNA]</scope>
    <source>
        <strain evidence="1 2">DSM 17855</strain>
    </source>
</reference>
<sequence>MGNYMLFLFSLNSEEQIKIGNETKDYNLSKLPQTTSEGQDIKRLEGDKQLVIELNINKNGISVSGVTIQG</sequence>
<gene>
    <name evidence="1" type="ORF">BACDOR_02384</name>
</gene>
<dbReference type="HOGENOM" id="CLU_2749275_0_0_10"/>
<accession>B6VYM1</accession>
<evidence type="ECO:0000313" key="2">
    <source>
        <dbReference type="Proteomes" id="UP000004849"/>
    </source>
</evidence>
<dbReference type="Proteomes" id="UP000004849">
    <property type="component" value="Unassembled WGS sequence"/>
</dbReference>
<name>B6VYM1_9BACT</name>
<dbReference type="EMBL" id="ABWZ01000046">
    <property type="protein sequence ID" value="EEB25137.1"/>
    <property type="molecule type" value="Genomic_DNA"/>
</dbReference>
<reference evidence="1 2" key="2">
    <citation type="submission" date="2008-10" db="EMBL/GenBank/DDBJ databases">
        <authorList>
            <person name="Fulton L."/>
            <person name="Clifton S."/>
            <person name="Fulton B."/>
            <person name="Xu J."/>
            <person name="Minx P."/>
            <person name="Pepin K.H."/>
            <person name="Johnson M."/>
            <person name="Thiruvilangam P."/>
            <person name="Bhonagiri V."/>
            <person name="Nash W.E."/>
            <person name="Mardis E.R."/>
            <person name="Wilson R.K."/>
        </authorList>
    </citation>
    <scope>NUCLEOTIDE SEQUENCE [LARGE SCALE GENOMIC DNA]</scope>
    <source>
        <strain evidence="1 2">DSM 17855</strain>
    </source>
</reference>
<proteinExistence type="predicted"/>
<organism evidence="1 2">
    <name type="scientific">Phocaeicola dorei DSM 17855</name>
    <dbReference type="NCBI Taxonomy" id="483217"/>
    <lineage>
        <taxon>Bacteria</taxon>
        <taxon>Pseudomonadati</taxon>
        <taxon>Bacteroidota</taxon>
        <taxon>Bacteroidia</taxon>
        <taxon>Bacteroidales</taxon>
        <taxon>Bacteroidaceae</taxon>
        <taxon>Phocaeicola</taxon>
    </lineage>
</organism>